<dbReference type="SUPFAM" id="SSF51338">
    <property type="entry name" value="Composite domain of metallo-dependent hydrolases"/>
    <property type="match status" value="1"/>
</dbReference>
<evidence type="ECO:0000259" key="10">
    <source>
        <dbReference type="Pfam" id="PF13382"/>
    </source>
</evidence>
<dbReference type="NCBIfam" id="TIGR01178">
    <property type="entry name" value="ade"/>
    <property type="match status" value="1"/>
</dbReference>
<evidence type="ECO:0000256" key="6">
    <source>
        <dbReference type="ARBA" id="ARBA00047720"/>
    </source>
</evidence>
<dbReference type="AlphaFoldDB" id="A0A917ALH5"/>
<dbReference type="Gene3D" id="2.30.40.10">
    <property type="entry name" value="Urease, subunit C, domain 1"/>
    <property type="match status" value="1"/>
</dbReference>
<dbReference type="Pfam" id="PF01979">
    <property type="entry name" value="Amidohydro_1"/>
    <property type="match status" value="1"/>
</dbReference>
<gene>
    <name evidence="11" type="primary">adeC</name>
    <name evidence="8" type="synonym">ade</name>
    <name evidence="11" type="ORF">GCM10007140_07560</name>
</gene>
<evidence type="ECO:0000256" key="3">
    <source>
        <dbReference type="ARBA" id="ARBA00012782"/>
    </source>
</evidence>
<keyword evidence="5 8" id="KW-0464">Manganese</keyword>
<comment type="similarity">
    <text evidence="2 8">Belongs to the metallo-dependent hydrolases superfamily. Adenine deaminase family.</text>
</comment>
<dbReference type="PANTHER" id="PTHR11113:SF2">
    <property type="entry name" value="ADENINE DEAMINASE"/>
    <property type="match status" value="1"/>
</dbReference>
<dbReference type="Gene3D" id="3.20.20.140">
    <property type="entry name" value="Metal-dependent hydrolases"/>
    <property type="match status" value="1"/>
</dbReference>
<dbReference type="InterPro" id="IPR011059">
    <property type="entry name" value="Metal-dep_hydrolase_composite"/>
</dbReference>
<evidence type="ECO:0000313" key="11">
    <source>
        <dbReference type="EMBL" id="GGE59721.1"/>
    </source>
</evidence>
<dbReference type="InterPro" id="IPR006680">
    <property type="entry name" value="Amidohydro-rel"/>
</dbReference>
<dbReference type="InterPro" id="IPR032466">
    <property type="entry name" value="Metal_Hydrolase"/>
</dbReference>
<protein>
    <recommendedName>
        <fullName evidence="7 8">Adenine deaminase</fullName>
        <shortName evidence="8">Adenase</shortName>
        <shortName evidence="8">Adenine aminase</shortName>
        <ecNumber evidence="3 8">3.5.4.2</ecNumber>
    </recommendedName>
</protein>
<evidence type="ECO:0000256" key="4">
    <source>
        <dbReference type="ARBA" id="ARBA00022801"/>
    </source>
</evidence>
<dbReference type="EC" id="3.5.4.2" evidence="3 8"/>
<evidence type="ECO:0000256" key="5">
    <source>
        <dbReference type="ARBA" id="ARBA00023211"/>
    </source>
</evidence>
<dbReference type="InterPro" id="IPR006679">
    <property type="entry name" value="Adenine_deam"/>
</dbReference>
<keyword evidence="4 8" id="KW-0378">Hydrolase</keyword>
<keyword evidence="12" id="KW-1185">Reference proteome</keyword>
<feature type="domain" description="Adenine deaminase C-terminal" evidence="10">
    <location>
        <begin position="401"/>
        <end position="568"/>
    </location>
</feature>
<feature type="domain" description="Amidohydrolase-related" evidence="9">
    <location>
        <begin position="65"/>
        <end position="345"/>
    </location>
</feature>
<evidence type="ECO:0000256" key="1">
    <source>
        <dbReference type="ARBA" id="ARBA00001936"/>
    </source>
</evidence>
<dbReference type="CDD" id="cd01295">
    <property type="entry name" value="AdeC"/>
    <property type="match status" value="1"/>
</dbReference>
<evidence type="ECO:0000313" key="12">
    <source>
        <dbReference type="Proteomes" id="UP000605259"/>
    </source>
</evidence>
<organism evidence="11 12">
    <name type="scientific">Priestia taiwanensis</name>
    <dbReference type="NCBI Taxonomy" id="1347902"/>
    <lineage>
        <taxon>Bacteria</taxon>
        <taxon>Bacillati</taxon>
        <taxon>Bacillota</taxon>
        <taxon>Bacilli</taxon>
        <taxon>Bacillales</taxon>
        <taxon>Bacillaceae</taxon>
        <taxon>Priestia</taxon>
    </lineage>
</organism>
<dbReference type="HAMAP" id="MF_01518">
    <property type="entry name" value="Adenine_deamin"/>
    <property type="match status" value="1"/>
</dbReference>
<comment type="cofactor">
    <cofactor evidence="1 8">
        <name>Mn(2+)</name>
        <dbReference type="ChEBI" id="CHEBI:29035"/>
    </cofactor>
</comment>
<dbReference type="PANTHER" id="PTHR11113">
    <property type="entry name" value="N-ACETYLGLUCOSAMINE-6-PHOSPHATE DEACETYLASE"/>
    <property type="match status" value="1"/>
</dbReference>
<evidence type="ECO:0000256" key="7">
    <source>
        <dbReference type="ARBA" id="ARBA00069718"/>
    </source>
</evidence>
<dbReference type="Proteomes" id="UP000605259">
    <property type="component" value="Unassembled WGS sequence"/>
</dbReference>
<evidence type="ECO:0000256" key="8">
    <source>
        <dbReference type="HAMAP-Rule" id="MF_01518"/>
    </source>
</evidence>
<dbReference type="SUPFAM" id="SSF51556">
    <property type="entry name" value="Metallo-dependent hydrolases"/>
    <property type="match status" value="1"/>
</dbReference>
<evidence type="ECO:0000259" key="9">
    <source>
        <dbReference type="Pfam" id="PF01979"/>
    </source>
</evidence>
<comment type="catalytic activity">
    <reaction evidence="6 8">
        <text>adenine + H2O + H(+) = hypoxanthine + NH4(+)</text>
        <dbReference type="Rhea" id="RHEA:23688"/>
        <dbReference type="ChEBI" id="CHEBI:15377"/>
        <dbReference type="ChEBI" id="CHEBI:15378"/>
        <dbReference type="ChEBI" id="CHEBI:16708"/>
        <dbReference type="ChEBI" id="CHEBI:17368"/>
        <dbReference type="ChEBI" id="CHEBI:28938"/>
        <dbReference type="EC" id="3.5.4.2"/>
    </reaction>
</comment>
<dbReference type="Pfam" id="PF13382">
    <property type="entry name" value="Adenine_deam_C"/>
    <property type="match status" value="1"/>
</dbReference>
<dbReference type="FunFam" id="3.20.20.140:FF:000016">
    <property type="entry name" value="Adenine deaminase"/>
    <property type="match status" value="1"/>
</dbReference>
<evidence type="ECO:0000256" key="2">
    <source>
        <dbReference type="ARBA" id="ARBA00006773"/>
    </source>
</evidence>
<name>A0A917ALH5_9BACI</name>
<reference evidence="11" key="1">
    <citation type="journal article" date="2014" name="Int. J. Syst. Evol. Microbiol.">
        <title>Complete genome sequence of Corynebacterium casei LMG S-19264T (=DSM 44701T), isolated from a smear-ripened cheese.</title>
        <authorList>
            <consortium name="US DOE Joint Genome Institute (JGI-PGF)"/>
            <person name="Walter F."/>
            <person name="Albersmeier A."/>
            <person name="Kalinowski J."/>
            <person name="Ruckert C."/>
        </authorList>
    </citation>
    <scope>NUCLEOTIDE SEQUENCE</scope>
    <source>
        <strain evidence="11">CGMCC 1.12698</strain>
    </source>
</reference>
<sequence>MRKLFVQNIQIANKKEKADLVIKNANIVNVFSHEITEGDIAIANGKIVGIGEYEGKEEYDVQGKYVCPGFIDAHVHIESSMIVPSEFAKVVLPHGVTTVITDPHEIANVCGVEGIQFMIDASEGIPLDVFIMLPSCVPATEFENAGATILAEDLAPLFAHPRVLGLAEVMDFPAVLHTKEEMMNKLLLAHEHGGMIDGHAAGLTVEELNVYRTAGIRTDHECVTAEELVERVRRGMHVIVREGSVAKNLDALLQGVNERNARYCMFGTDDKHLDDLYEDGSINYHVRETIKYGLHPITAIQMATINAAECYGLKGKGAIAPGFDADLLILDDLESVSISKVYKSGMCVAESGNIAINIENTHMNESIMNTVHVHDISKEQLQIRMNDTNEAHVIGIIPNNLVTEHLVEQVEVENGYFIPSLEKDQLKMAVVERHKLTGNIGLGIVKGLNMRSGAIAATVAHDSHNIVVAGTNDNDMLVAIQAMKNIQGGIVVVNNGELLAVSSLPIGGLMSTKTSKEVYEEIMKLNKALQTIRQDDSFNAFLTLSFLSLPVIPKLKLTDKGLFNVETFNHINVACKEAAVMN</sequence>
<dbReference type="InterPro" id="IPR026912">
    <property type="entry name" value="Adenine_deam_C"/>
</dbReference>
<dbReference type="GO" id="GO:0000034">
    <property type="term" value="F:adenine deaminase activity"/>
    <property type="evidence" value="ECO:0007669"/>
    <property type="project" value="UniProtKB-UniRule"/>
</dbReference>
<dbReference type="RefSeq" id="WP_188387094.1">
    <property type="nucleotide sequence ID" value="NZ_BMFK01000001.1"/>
</dbReference>
<reference evidence="11" key="2">
    <citation type="submission" date="2020-09" db="EMBL/GenBank/DDBJ databases">
        <authorList>
            <person name="Sun Q."/>
            <person name="Zhou Y."/>
        </authorList>
    </citation>
    <scope>NUCLEOTIDE SEQUENCE</scope>
    <source>
        <strain evidence="11">CGMCC 1.12698</strain>
    </source>
</reference>
<dbReference type="EMBL" id="BMFK01000001">
    <property type="protein sequence ID" value="GGE59721.1"/>
    <property type="molecule type" value="Genomic_DNA"/>
</dbReference>
<proteinExistence type="inferred from homology"/>
<comment type="caution">
    <text evidence="11">The sequence shown here is derived from an EMBL/GenBank/DDBJ whole genome shotgun (WGS) entry which is preliminary data.</text>
</comment>
<dbReference type="GO" id="GO:0006146">
    <property type="term" value="P:adenine catabolic process"/>
    <property type="evidence" value="ECO:0007669"/>
    <property type="project" value="InterPro"/>
</dbReference>
<accession>A0A917ALH5</accession>